<organism evidence="1 2">
    <name type="scientific">Halteria grandinella</name>
    <dbReference type="NCBI Taxonomy" id="5974"/>
    <lineage>
        <taxon>Eukaryota</taxon>
        <taxon>Sar</taxon>
        <taxon>Alveolata</taxon>
        <taxon>Ciliophora</taxon>
        <taxon>Intramacronucleata</taxon>
        <taxon>Spirotrichea</taxon>
        <taxon>Stichotrichia</taxon>
        <taxon>Sporadotrichida</taxon>
        <taxon>Halteriidae</taxon>
        <taxon>Halteria</taxon>
    </lineage>
</organism>
<comment type="caution">
    <text evidence="1">The sequence shown here is derived from an EMBL/GenBank/DDBJ whole genome shotgun (WGS) entry which is preliminary data.</text>
</comment>
<keyword evidence="2" id="KW-1185">Reference proteome</keyword>
<proteinExistence type="predicted"/>
<accession>A0A8J8T1A9</accession>
<protein>
    <submittedName>
        <fullName evidence="1">Uncharacterized protein</fullName>
    </submittedName>
</protein>
<dbReference type="AlphaFoldDB" id="A0A8J8T1A9"/>
<evidence type="ECO:0000313" key="1">
    <source>
        <dbReference type="EMBL" id="TNV78499.1"/>
    </source>
</evidence>
<reference evidence="1" key="1">
    <citation type="submission" date="2019-06" db="EMBL/GenBank/DDBJ databases">
        <authorList>
            <person name="Zheng W."/>
        </authorList>
    </citation>
    <scope>NUCLEOTIDE SEQUENCE</scope>
    <source>
        <strain evidence="1">QDHG01</strain>
    </source>
</reference>
<name>A0A8J8T1A9_HALGN</name>
<dbReference type="Proteomes" id="UP000785679">
    <property type="component" value="Unassembled WGS sequence"/>
</dbReference>
<dbReference type="EMBL" id="RRYP01010255">
    <property type="protein sequence ID" value="TNV78499.1"/>
    <property type="molecule type" value="Genomic_DNA"/>
</dbReference>
<gene>
    <name evidence="1" type="ORF">FGO68_gene7868</name>
</gene>
<sequence length="252" mass="29203">MKTLTLKKTSYQQQSLTPQIVQTTPHKRILVLKRNSGKPNVELGEYSSREDSKDRGEVISLKDIIQGKDTSDSYSRTKLIFQLKNHISHLIRQNQQARSQSVKKNETLPDFELNSSIVKLEPNRTSSQLRYLQQHHKRNLNTLTTKVDRSVEPEPEPSDVSYRMQRANHVIPLLTINRLQVCQFDSDSQGSSKSNRRSTAFDVKVKVKISQNLRKRHKPNVDLNDQLRRINISKTPILTSKQLFKKLKIIQQ</sequence>
<evidence type="ECO:0000313" key="2">
    <source>
        <dbReference type="Proteomes" id="UP000785679"/>
    </source>
</evidence>